<proteinExistence type="predicted"/>
<protein>
    <recommendedName>
        <fullName evidence="1">DUF6924 domain-containing protein</fullName>
    </recommendedName>
</protein>
<gene>
    <name evidence="2" type="ORF">SAMN04488564_12429</name>
</gene>
<dbReference type="EMBL" id="FOYL01000024">
    <property type="protein sequence ID" value="SFR29936.1"/>
    <property type="molecule type" value="Genomic_DNA"/>
</dbReference>
<dbReference type="AlphaFoldDB" id="A0A1I6FJ22"/>
<evidence type="ECO:0000313" key="2">
    <source>
        <dbReference type="EMBL" id="SFR29936.1"/>
    </source>
</evidence>
<evidence type="ECO:0000313" key="3">
    <source>
        <dbReference type="Proteomes" id="UP000198583"/>
    </source>
</evidence>
<dbReference type="Proteomes" id="UP000198583">
    <property type="component" value="Unassembled WGS sequence"/>
</dbReference>
<name>A0A1I6FJ22_9PSEU</name>
<evidence type="ECO:0000259" key="1">
    <source>
        <dbReference type="Pfam" id="PF21962"/>
    </source>
</evidence>
<organism evidence="2 3">
    <name type="scientific">Lentzea waywayandensis</name>
    <dbReference type="NCBI Taxonomy" id="84724"/>
    <lineage>
        <taxon>Bacteria</taxon>
        <taxon>Bacillati</taxon>
        <taxon>Actinomycetota</taxon>
        <taxon>Actinomycetes</taxon>
        <taxon>Pseudonocardiales</taxon>
        <taxon>Pseudonocardiaceae</taxon>
        <taxon>Lentzea</taxon>
    </lineage>
</organism>
<accession>A0A1I6FJ22</accession>
<feature type="domain" description="DUF6924" evidence="1">
    <location>
        <begin position="11"/>
        <end position="147"/>
    </location>
</feature>
<dbReference type="InterPro" id="IPR053832">
    <property type="entry name" value="DUF6924"/>
</dbReference>
<sequence length="163" mass="17809">MTTQLPATPDVPVIRTDFSDQEAWERIKAGIGWVTPDEFEANVSFVDDPVFAGATVAELLAAGPDRPTHALLLVVDETTIRSAEHPILVVDLGSEADPDQGWPGEAAGRSFRALPHTIQEIENNLTIANMDWGDFADGVDEDGVRREHMIYGRVEDLEAEADD</sequence>
<keyword evidence="3" id="KW-1185">Reference proteome</keyword>
<dbReference type="Pfam" id="PF21962">
    <property type="entry name" value="DUF6924"/>
    <property type="match status" value="1"/>
</dbReference>
<reference evidence="3" key="1">
    <citation type="submission" date="2016-10" db="EMBL/GenBank/DDBJ databases">
        <authorList>
            <person name="Varghese N."/>
            <person name="Submissions S."/>
        </authorList>
    </citation>
    <scope>NUCLEOTIDE SEQUENCE [LARGE SCALE GENOMIC DNA]</scope>
    <source>
        <strain evidence="3">DSM 44232</strain>
    </source>
</reference>